<accession>A0AAV6TLL3</accession>
<keyword evidence="2" id="KW-1185">Reference proteome</keyword>
<dbReference type="EMBL" id="JAFNEN010002586">
    <property type="protein sequence ID" value="KAG8172566.1"/>
    <property type="molecule type" value="Genomic_DNA"/>
</dbReference>
<dbReference type="AlphaFoldDB" id="A0AAV6TLL3"/>
<gene>
    <name evidence="1" type="ORF">JTE90_000774</name>
</gene>
<protein>
    <submittedName>
        <fullName evidence="1">Uncharacterized protein</fullName>
    </submittedName>
</protein>
<proteinExistence type="predicted"/>
<name>A0AAV6TLL3_9ARAC</name>
<dbReference type="Proteomes" id="UP000827092">
    <property type="component" value="Unassembled WGS sequence"/>
</dbReference>
<reference evidence="1 2" key="1">
    <citation type="journal article" date="2022" name="Nat. Ecol. Evol.">
        <title>A masculinizing supergene underlies an exaggerated male reproductive morph in a spider.</title>
        <authorList>
            <person name="Hendrickx F."/>
            <person name="De Corte Z."/>
            <person name="Sonet G."/>
            <person name="Van Belleghem S.M."/>
            <person name="Kostlbacher S."/>
            <person name="Vangestel C."/>
        </authorList>
    </citation>
    <scope>NUCLEOTIDE SEQUENCE [LARGE SCALE GENOMIC DNA]</scope>
    <source>
        <strain evidence="1">W744_W776</strain>
    </source>
</reference>
<organism evidence="1 2">
    <name type="scientific">Oedothorax gibbosus</name>
    <dbReference type="NCBI Taxonomy" id="931172"/>
    <lineage>
        <taxon>Eukaryota</taxon>
        <taxon>Metazoa</taxon>
        <taxon>Ecdysozoa</taxon>
        <taxon>Arthropoda</taxon>
        <taxon>Chelicerata</taxon>
        <taxon>Arachnida</taxon>
        <taxon>Araneae</taxon>
        <taxon>Araneomorphae</taxon>
        <taxon>Entelegynae</taxon>
        <taxon>Araneoidea</taxon>
        <taxon>Linyphiidae</taxon>
        <taxon>Erigoninae</taxon>
        <taxon>Oedothorax</taxon>
    </lineage>
</organism>
<sequence length="101" mass="11469">MGKALLDNLVSRFDKLCQGQIIMQAVLFDPRFKILGFKDDAKSLDRAKNEIRGRLKSYYEARPSAPTISKPLLRQMGKVIGMNSMTRRRKVLGCAIRCPEP</sequence>
<evidence type="ECO:0000313" key="1">
    <source>
        <dbReference type="EMBL" id="KAG8172566.1"/>
    </source>
</evidence>
<comment type="caution">
    <text evidence="1">The sequence shown here is derived from an EMBL/GenBank/DDBJ whole genome shotgun (WGS) entry which is preliminary data.</text>
</comment>
<evidence type="ECO:0000313" key="2">
    <source>
        <dbReference type="Proteomes" id="UP000827092"/>
    </source>
</evidence>